<dbReference type="Gene3D" id="3.40.50.80">
    <property type="entry name" value="Nucleotide-binding domain of ferredoxin-NADP reductase (FNR) module"/>
    <property type="match status" value="1"/>
</dbReference>
<dbReference type="InterPro" id="IPR001433">
    <property type="entry name" value="OxRdtase_FAD/NAD-bd"/>
</dbReference>
<evidence type="ECO:0000259" key="8">
    <source>
        <dbReference type="Pfam" id="PF00175"/>
    </source>
</evidence>
<comment type="caution">
    <text evidence="9">The sequence shown here is derived from an EMBL/GenBank/DDBJ whole genome shotgun (WGS) entry which is preliminary data.</text>
</comment>
<feature type="binding site" evidence="7">
    <location>
        <position position="43"/>
    </location>
    <ligand>
        <name>FAD</name>
        <dbReference type="ChEBI" id="CHEBI:57692"/>
    </ligand>
</feature>
<dbReference type="InterPro" id="IPR039261">
    <property type="entry name" value="FNR_nucleotide-bd"/>
</dbReference>
<dbReference type="Proteomes" id="UP000230750">
    <property type="component" value="Unassembled WGS sequence"/>
</dbReference>
<evidence type="ECO:0000256" key="6">
    <source>
        <dbReference type="ARBA" id="ARBA00023027"/>
    </source>
</evidence>
<protein>
    <recommendedName>
        <fullName evidence="2">cytochrome-b5 reductase</fullName>
        <ecNumber evidence="2">1.6.2.2</ecNumber>
    </recommendedName>
</protein>
<reference evidence="9 10" key="1">
    <citation type="journal article" date="2017" name="PLoS Biol.">
        <title>The sea cucumber genome provides insights into morphological evolution and visceral regeneration.</title>
        <authorList>
            <person name="Zhang X."/>
            <person name="Sun L."/>
            <person name="Yuan J."/>
            <person name="Sun Y."/>
            <person name="Gao Y."/>
            <person name="Zhang L."/>
            <person name="Li S."/>
            <person name="Dai H."/>
            <person name="Hamel J.F."/>
            <person name="Liu C."/>
            <person name="Yu Y."/>
            <person name="Liu S."/>
            <person name="Lin W."/>
            <person name="Guo K."/>
            <person name="Jin S."/>
            <person name="Xu P."/>
            <person name="Storey K.B."/>
            <person name="Huan P."/>
            <person name="Zhang T."/>
            <person name="Zhou Y."/>
            <person name="Zhang J."/>
            <person name="Lin C."/>
            <person name="Li X."/>
            <person name="Xing L."/>
            <person name="Huo D."/>
            <person name="Sun M."/>
            <person name="Wang L."/>
            <person name="Mercier A."/>
            <person name="Li F."/>
            <person name="Yang H."/>
            <person name="Xiang J."/>
        </authorList>
    </citation>
    <scope>NUCLEOTIDE SEQUENCE [LARGE SCALE GENOMIC DNA]</scope>
    <source>
        <strain evidence="9">Shaxun</strain>
        <tissue evidence="9">Muscle</tissue>
    </source>
</reference>
<dbReference type="InterPro" id="IPR001834">
    <property type="entry name" value="CBR-like"/>
</dbReference>
<dbReference type="SUPFAM" id="SSF52343">
    <property type="entry name" value="Ferredoxin reductase-like, C-terminal NADP-linked domain"/>
    <property type="match status" value="1"/>
</dbReference>
<dbReference type="AlphaFoldDB" id="A0A2G8JEP4"/>
<keyword evidence="4 7" id="KW-0274">FAD</keyword>
<keyword evidence="3 7" id="KW-0285">Flavoprotein</keyword>
<evidence type="ECO:0000256" key="3">
    <source>
        <dbReference type="ARBA" id="ARBA00022630"/>
    </source>
</evidence>
<evidence type="ECO:0000256" key="1">
    <source>
        <dbReference type="ARBA" id="ARBA00001974"/>
    </source>
</evidence>
<keyword evidence="10" id="KW-1185">Reference proteome</keyword>
<dbReference type="EC" id="1.6.2.2" evidence="2"/>
<dbReference type="Pfam" id="PF00175">
    <property type="entry name" value="NAD_binding_1"/>
    <property type="match status" value="1"/>
</dbReference>
<name>A0A2G8JEP4_STIJA</name>
<organism evidence="9 10">
    <name type="scientific">Stichopus japonicus</name>
    <name type="common">Sea cucumber</name>
    <dbReference type="NCBI Taxonomy" id="307972"/>
    <lineage>
        <taxon>Eukaryota</taxon>
        <taxon>Metazoa</taxon>
        <taxon>Echinodermata</taxon>
        <taxon>Eleutherozoa</taxon>
        <taxon>Echinozoa</taxon>
        <taxon>Holothuroidea</taxon>
        <taxon>Aspidochirotacea</taxon>
        <taxon>Aspidochirotida</taxon>
        <taxon>Stichopodidae</taxon>
        <taxon>Apostichopus</taxon>
    </lineage>
</organism>
<dbReference type="GO" id="GO:0090524">
    <property type="term" value="F:cytochrome-b5 reductase activity, acting on NADH"/>
    <property type="evidence" value="ECO:0007669"/>
    <property type="project" value="UniProtKB-EC"/>
</dbReference>
<keyword evidence="6" id="KW-0520">NAD</keyword>
<dbReference type="InterPro" id="IPR001709">
    <property type="entry name" value="Flavoprot_Pyr_Nucl_cyt_Rdtase"/>
</dbReference>
<dbReference type="OrthoDB" id="432685at2759"/>
<gene>
    <name evidence="9" type="ORF">BSL78_28961</name>
</gene>
<dbReference type="CDD" id="cd06183">
    <property type="entry name" value="cyt_b5_reduct_like"/>
    <property type="match status" value="1"/>
</dbReference>
<evidence type="ECO:0000313" key="9">
    <source>
        <dbReference type="EMBL" id="PIK34216.1"/>
    </source>
</evidence>
<dbReference type="PANTHER" id="PTHR19370">
    <property type="entry name" value="NADH-CYTOCHROME B5 REDUCTASE"/>
    <property type="match status" value="1"/>
</dbReference>
<evidence type="ECO:0000256" key="2">
    <source>
        <dbReference type="ARBA" id="ARBA00012011"/>
    </source>
</evidence>
<sequence length="161" mass="18561">MSNIIRNWQVGSVTDWRGPLGSFSYHTNQYSHIYLLAAGTGITPIYQIIRHIVQNDEEETILKLLYASRTYQDILMRKELNDLAHYWNFKVLYYVSADAGVRGSYGEQVHEGRICPEDVQREVTALLESSLAVVCGTRDFEADMKSHLIKIGFDNERVLRF</sequence>
<evidence type="ECO:0000256" key="5">
    <source>
        <dbReference type="ARBA" id="ARBA00023002"/>
    </source>
</evidence>
<feature type="binding site" evidence="7">
    <location>
        <position position="2"/>
    </location>
    <ligand>
        <name>FAD</name>
        <dbReference type="ChEBI" id="CHEBI:57692"/>
    </ligand>
</feature>
<comment type="cofactor">
    <cofactor evidence="1 7">
        <name>FAD</name>
        <dbReference type="ChEBI" id="CHEBI:57692"/>
    </cofactor>
</comment>
<dbReference type="PRINTS" id="PR00371">
    <property type="entry name" value="FPNCR"/>
</dbReference>
<evidence type="ECO:0000256" key="4">
    <source>
        <dbReference type="ARBA" id="ARBA00022827"/>
    </source>
</evidence>
<evidence type="ECO:0000313" key="10">
    <source>
        <dbReference type="Proteomes" id="UP000230750"/>
    </source>
</evidence>
<dbReference type="EMBL" id="MRZV01002246">
    <property type="protein sequence ID" value="PIK34216.1"/>
    <property type="molecule type" value="Genomic_DNA"/>
</dbReference>
<feature type="domain" description="Oxidoreductase FAD/NAD(P)-binding" evidence="8">
    <location>
        <begin position="35"/>
        <end position="144"/>
    </location>
</feature>
<dbReference type="PRINTS" id="PR00406">
    <property type="entry name" value="CYTB5RDTASE"/>
</dbReference>
<keyword evidence="5" id="KW-0560">Oxidoreductase</keyword>
<dbReference type="PANTHER" id="PTHR19370:SF184">
    <property type="entry name" value="NADH-CYTOCHROME B5 REDUCTASE-LIKE"/>
    <property type="match status" value="1"/>
</dbReference>
<accession>A0A2G8JEP4</accession>
<dbReference type="STRING" id="307972.A0A2G8JEP4"/>
<evidence type="ECO:0000256" key="7">
    <source>
        <dbReference type="PIRSR" id="PIRSR601834-1"/>
    </source>
</evidence>
<feature type="binding site" evidence="7">
    <location>
        <position position="1"/>
    </location>
    <ligand>
        <name>FAD</name>
        <dbReference type="ChEBI" id="CHEBI:57692"/>
    </ligand>
</feature>
<proteinExistence type="predicted"/>